<organism evidence="8 9">
    <name type="scientific">Modicella reniformis</name>
    <dbReference type="NCBI Taxonomy" id="1440133"/>
    <lineage>
        <taxon>Eukaryota</taxon>
        <taxon>Fungi</taxon>
        <taxon>Fungi incertae sedis</taxon>
        <taxon>Mucoromycota</taxon>
        <taxon>Mortierellomycotina</taxon>
        <taxon>Mortierellomycetes</taxon>
        <taxon>Mortierellales</taxon>
        <taxon>Mortierellaceae</taxon>
        <taxon>Modicella</taxon>
    </lineage>
</organism>
<dbReference type="Pfam" id="PF12999">
    <property type="entry name" value="PRKCSH-like"/>
    <property type="match status" value="1"/>
</dbReference>
<feature type="compositionally biased region" description="Acidic residues" evidence="5">
    <location>
        <begin position="285"/>
        <end position="294"/>
    </location>
</feature>
<dbReference type="PANTHER" id="PTHR12630">
    <property type="entry name" value="N-LINKED OLIGOSACCHARIDE PROCESSING"/>
    <property type="match status" value="1"/>
</dbReference>
<dbReference type="PROSITE" id="PS51914">
    <property type="entry name" value="MRH"/>
    <property type="match status" value="1"/>
</dbReference>
<feature type="compositionally biased region" description="Polar residues" evidence="5">
    <location>
        <begin position="402"/>
        <end position="413"/>
    </location>
</feature>
<comment type="caution">
    <text evidence="8">The sequence shown here is derived from an EMBL/GenBank/DDBJ whole genome shotgun (WGS) entry which is preliminary data.</text>
</comment>
<keyword evidence="2 6" id="KW-0732">Signal</keyword>
<feature type="signal peptide" evidence="6">
    <location>
        <begin position="1"/>
        <end position="22"/>
    </location>
</feature>
<keyword evidence="4" id="KW-1015">Disulfide bond</keyword>
<dbReference type="OrthoDB" id="28322at2759"/>
<dbReference type="GO" id="GO:0006491">
    <property type="term" value="P:N-glycan processing"/>
    <property type="evidence" value="ECO:0007669"/>
    <property type="project" value="TreeGrafter"/>
</dbReference>
<dbReference type="GO" id="GO:0017177">
    <property type="term" value="C:glucosidase II complex"/>
    <property type="evidence" value="ECO:0007669"/>
    <property type="project" value="TreeGrafter"/>
</dbReference>
<reference evidence="8" key="1">
    <citation type="journal article" date="2020" name="Fungal Divers.">
        <title>Resolving the Mortierellaceae phylogeny through synthesis of multi-gene phylogenetics and phylogenomics.</title>
        <authorList>
            <person name="Vandepol N."/>
            <person name="Liber J."/>
            <person name="Desiro A."/>
            <person name="Na H."/>
            <person name="Kennedy M."/>
            <person name="Barry K."/>
            <person name="Grigoriev I.V."/>
            <person name="Miller A.N."/>
            <person name="O'Donnell K."/>
            <person name="Stajich J.E."/>
            <person name="Bonito G."/>
        </authorList>
    </citation>
    <scope>NUCLEOTIDE SEQUENCE</scope>
    <source>
        <strain evidence="8">MES-2147</strain>
    </source>
</reference>
<dbReference type="SUPFAM" id="SSF50911">
    <property type="entry name" value="Mannose 6-phosphate receptor domain"/>
    <property type="match status" value="1"/>
</dbReference>
<evidence type="ECO:0000256" key="4">
    <source>
        <dbReference type="ARBA" id="ARBA00023157"/>
    </source>
</evidence>
<evidence type="ECO:0000313" key="9">
    <source>
        <dbReference type="Proteomes" id="UP000749646"/>
    </source>
</evidence>
<protein>
    <recommendedName>
        <fullName evidence="1">Glucosidase 2 subunit beta</fullName>
    </recommendedName>
</protein>
<keyword evidence="9" id="KW-1185">Reference proteome</keyword>
<feature type="region of interest" description="Disordered" evidence="5">
    <location>
        <begin position="375"/>
        <end position="417"/>
    </location>
</feature>
<dbReference type="InterPro" id="IPR028146">
    <property type="entry name" value="PRKCSH_N"/>
</dbReference>
<accession>A0A9P6LSM3</accession>
<evidence type="ECO:0000256" key="1">
    <source>
        <dbReference type="ARBA" id="ARBA00022387"/>
    </source>
</evidence>
<feature type="compositionally biased region" description="Basic and acidic residues" evidence="5">
    <location>
        <begin position="295"/>
        <end position="321"/>
    </location>
</feature>
<feature type="domain" description="MRH" evidence="7">
    <location>
        <begin position="444"/>
        <end position="539"/>
    </location>
</feature>
<evidence type="ECO:0000313" key="8">
    <source>
        <dbReference type="EMBL" id="KAF9935479.1"/>
    </source>
</evidence>
<proteinExistence type="predicted"/>
<name>A0A9P6LSM3_9FUNG</name>
<dbReference type="InterPro" id="IPR036607">
    <property type="entry name" value="PRKCSH"/>
</dbReference>
<feature type="region of interest" description="Disordered" evidence="5">
    <location>
        <begin position="280"/>
        <end position="326"/>
    </location>
</feature>
<evidence type="ECO:0000256" key="5">
    <source>
        <dbReference type="SAM" id="MobiDB-lite"/>
    </source>
</evidence>
<dbReference type="EMBL" id="JAAAHW010009875">
    <property type="protein sequence ID" value="KAF9935479.1"/>
    <property type="molecule type" value="Genomic_DNA"/>
</dbReference>
<dbReference type="AlphaFoldDB" id="A0A9P6LSM3"/>
<dbReference type="Pfam" id="PF13015">
    <property type="entry name" value="PRKCSH_1"/>
    <property type="match status" value="1"/>
</dbReference>
<keyword evidence="3" id="KW-0256">Endoplasmic reticulum</keyword>
<dbReference type="InterPro" id="IPR009011">
    <property type="entry name" value="Man6P_isomerase_rcpt-bd_dom_sf"/>
</dbReference>
<feature type="region of interest" description="Disordered" evidence="5">
    <location>
        <begin position="543"/>
        <end position="564"/>
    </location>
</feature>
<feature type="chain" id="PRO_5040269075" description="Glucosidase 2 subunit beta" evidence="6">
    <location>
        <begin position="23"/>
        <end position="564"/>
    </location>
</feature>
<dbReference type="InterPro" id="IPR039794">
    <property type="entry name" value="Gtb1-like"/>
</dbReference>
<dbReference type="Proteomes" id="UP000749646">
    <property type="component" value="Unassembled WGS sequence"/>
</dbReference>
<dbReference type="InterPro" id="IPR044865">
    <property type="entry name" value="MRH_dom"/>
</dbReference>
<evidence type="ECO:0000256" key="6">
    <source>
        <dbReference type="SAM" id="SignalP"/>
    </source>
</evidence>
<dbReference type="PANTHER" id="PTHR12630:SF1">
    <property type="entry name" value="GLUCOSIDASE 2 SUBUNIT BETA"/>
    <property type="match status" value="1"/>
</dbReference>
<dbReference type="Gene3D" id="2.70.130.10">
    <property type="entry name" value="Mannose-6-phosphate receptor binding domain"/>
    <property type="match status" value="1"/>
</dbReference>
<gene>
    <name evidence="8" type="ORF">BGZ65_003363</name>
</gene>
<evidence type="ECO:0000256" key="3">
    <source>
        <dbReference type="ARBA" id="ARBA00022824"/>
    </source>
</evidence>
<evidence type="ECO:0000256" key="2">
    <source>
        <dbReference type="ARBA" id="ARBA00022729"/>
    </source>
</evidence>
<evidence type="ECO:0000259" key="7">
    <source>
        <dbReference type="PROSITE" id="PS51914"/>
    </source>
</evidence>
<sequence>MKPHSVCLSLVVVVATLALSAAAVPTSYEDDIPIPDGVSPSNEHLYVPDEARRWKCLDGSKTISFSDINDDYCDCKDGSDEPGTSACGTGYFYCYNIGHVGSSIKTSRVNDGVCDPECCDGSDELYREVRRCPNVCEQVGAKAKEEQARIGAIQEQGSRLRKQYIEHGKSIKIQLQSELEELKTKKTGQLEKATLDAKDKLDKANGMYDKYLEGTKNEREAARKKQLEPLIQEQRRRLNVGKETKNHLVQTCQNLKENHNKNYHDLAVKDAVSAFDDFVSRQSDDDSTTDESDEKEGTGTEEEEKKSENESSADEQLKTLMDDTNTPLRDIGTLYELLDGMRREYNIEYNDEAVLAAVKVIEDFEDKWDTVRREFKDEPSQDIPDEEPVNTPEAEKLKEETSQAQTEYDTASNEESKVSNRIQDINRKLEVDVGPDEAFAQLIDQCFEYKDTEYTYSVCLFGEANQKSHSTTYLGKFSSWDDDDYSVQIYSGGTQCWNGPQRSVRLEMSCGVENQLVSVTEPSKCEYLFKLQTPAVCPVLPEHTEPKQPVAKPSSSAKAVHDEL</sequence>